<feature type="non-terminal residue" evidence="3">
    <location>
        <position position="1"/>
    </location>
</feature>
<dbReference type="InterPro" id="IPR000648">
    <property type="entry name" value="Oxysterol-bd"/>
</dbReference>
<sequence length="472" mass="53166">RDADEREKWIHALEETILRHTLQLQLFDDKLQNCKDDEQRKKIETLKETTNSMVESIKHCIVLLQIAKDQCNAEKHADGIISTINPVDAIYQPSPLEPVINTMPSQTVLPPGSGHSPPSSSLTSPSHVNLSPNTVPEFSYSSSEDEFYDADEFHQSGSSPKHLIDSSGSASVLTHSSSGNSLKRPDTTESLNSSMSNGTSDADLFDSHDERDDEGEAGSVEEHKSVIMHLLSQVRLGMDLTKVNGHSESEQFENISDQKDARDRMVQVVKWYLSAFHAGRKGSVAKKPYNPILGELFQCHWTLPSDTEETVELVSEGPVPWVSKNSVTFVAEQVSHHPPSKLQSSSAVATFKLFCLKRVIKSSITEATVRSPNDKKSFCSIEGEWNGVMYAKYSTGENVVFIDTKKLPIIKKKVRKLEDQNEYESRCLWKDVTFNLKIRDIDAATEAKHRLEERQRAEARERKEKEIQWETR</sequence>
<dbReference type="InterPro" id="IPR001849">
    <property type="entry name" value="PH_domain"/>
</dbReference>
<dbReference type="InterPro" id="IPR037239">
    <property type="entry name" value="OSBP_sf"/>
</dbReference>
<feature type="compositionally biased region" description="Low complexity" evidence="1">
    <location>
        <begin position="109"/>
        <end position="127"/>
    </location>
</feature>
<dbReference type="Proteomes" id="UP000437017">
    <property type="component" value="Unassembled WGS sequence"/>
</dbReference>
<dbReference type="Gene3D" id="6.10.140.1150">
    <property type="match status" value="1"/>
</dbReference>
<feature type="compositionally biased region" description="Polar residues" evidence="1">
    <location>
        <begin position="166"/>
        <end position="181"/>
    </location>
</feature>
<name>A0A643BLW5_BALPH</name>
<dbReference type="PANTHER" id="PTHR10972:SF200">
    <property type="entry name" value="OXYSTEROL-BINDING PROTEIN-RELATED PROTEIN 9"/>
    <property type="match status" value="1"/>
</dbReference>
<evidence type="ECO:0000256" key="1">
    <source>
        <dbReference type="SAM" id="MobiDB-lite"/>
    </source>
</evidence>
<evidence type="ECO:0000313" key="3">
    <source>
        <dbReference type="EMBL" id="KAB0388770.1"/>
    </source>
</evidence>
<dbReference type="SUPFAM" id="SSF144000">
    <property type="entry name" value="Oxysterol-binding protein-like"/>
    <property type="match status" value="1"/>
</dbReference>
<feature type="region of interest" description="Disordered" evidence="1">
    <location>
        <begin position="101"/>
        <end position="223"/>
    </location>
</feature>
<accession>A0A643BLW5</accession>
<dbReference type="PROSITE" id="PS50003">
    <property type="entry name" value="PH_DOMAIN"/>
    <property type="match status" value="1"/>
</dbReference>
<dbReference type="Gene3D" id="2.40.160.120">
    <property type="match status" value="1"/>
</dbReference>
<dbReference type="Pfam" id="PF01237">
    <property type="entry name" value="Oxysterol_BP"/>
    <property type="match status" value="1"/>
</dbReference>
<dbReference type="GO" id="GO:0032934">
    <property type="term" value="F:sterol binding"/>
    <property type="evidence" value="ECO:0007669"/>
    <property type="project" value="TreeGrafter"/>
</dbReference>
<dbReference type="GO" id="GO:0005829">
    <property type="term" value="C:cytosol"/>
    <property type="evidence" value="ECO:0007669"/>
    <property type="project" value="TreeGrafter"/>
</dbReference>
<comment type="caution">
    <text evidence="3">The sequence shown here is derived from an EMBL/GenBank/DDBJ whole genome shotgun (WGS) entry which is preliminary data.</text>
</comment>
<protein>
    <recommendedName>
        <fullName evidence="2">PH domain-containing protein</fullName>
    </recommendedName>
</protein>
<keyword evidence="4" id="KW-1185">Reference proteome</keyword>
<dbReference type="EMBL" id="SGJD01011498">
    <property type="protein sequence ID" value="KAB0388770.1"/>
    <property type="molecule type" value="Genomic_DNA"/>
</dbReference>
<reference evidence="3 4" key="1">
    <citation type="journal article" date="2019" name="PLoS ONE">
        <title>Genomic analyses reveal an absence of contemporary introgressive admixture between fin whales and blue whales, despite known hybrids.</title>
        <authorList>
            <person name="Westbury M.V."/>
            <person name="Petersen B."/>
            <person name="Lorenzen E.D."/>
        </authorList>
    </citation>
    <scope>NUCLEOTIDE SEQUENCE [LARGE SCALE GENOMIC DNA]</scope>
    <source>
        <strain evidence="3">FinWhale-01</strain>
    </source>
</reference>
<dbReference type="GO" id="GO:0016020">
    <property type="term" value="C:membrane"/>
    <property type="evidence" value="ECO:0007669"/>
    <property type="project" value="TreeGrafter"/>
</dbReference>
<feature type="region of interest" description="Disordered" evidence="1">
    <location>
        <begin position="451"/>
        <end position="472"/>
    </location>
</feature>
<evidence type="ECO:0000313" key="4">
    <source>
        <dbReference type="Proteomes" id="UP000437017"/>
    </source>
</evidence>
<feature type="domain" description="PH" evidence="2">
    <location>
        <begin position="1"/>
        <end position="18"/>
    </location>
</feature>
<feature type="compositionally biased region" description="Polar residues" evidence="1">
    <location>
        <begin position="188"/>
        <end position="200"/>
    </location>
</feature>
<dbReference type="PANTHER" id="PTHR10972">
    <property type="entry name" value="OXYSTEROL-BINDING PROTEIN-RELATED"/>
    <property type="match status" value="1"/>
</dbReference>
<dbReference type="GO" id="GO:0005794">
    <property type="term" value="C:Golgi apparatus"/>
    <property type="evidence" value="ECO:0007669"/>
    <property type="project" value="TreeGrafter"/>
</dbReference>
<evidence type="ECO:0000259" key="2">
    <source>
        <dbReference type="PROSITE" id="PS50003"/>
    </source>
</evidence>
<proteinExistence type="predicted"/>
<dbReference type="AlphaFoldDB" id="A0A643BLW5"/>
<dbReference type="OrthoDB" id="48057at2759"/>
<dbReference type="Gene3D" id="1.10.287.2720">
    <property type="match status" value="1"/>
</dbReference>
<organism evidence="3 4">
    <name type="scientific">Balaenoptera physalus</name>
    <name type="common">Fin whale</name>
    <name type="synonym">Balaena physalus</name>
    <dbReference type="NCBI Taxonomy" id="9770"/>
    <lineage>
        <taxon>Eukaryota</taxon>
        <taxon>Metazoa</taxon>
        <taxon>Chordata</taxon>
        <taxon>Craniata</taxon>
        <taxon>Vertebrata</taxon>
        <taxon>Euteleostomi</taxon>
        <taxon>Mammalia</taxon>
        <taxon>Eutheria</taxon>
        <taxon>Laurasiatheria</taxon>
        <taxon>Artiodactyla</taxon>
        <taxon>Whippomorpha</taxon>
        <taxon>Cetacea</taxon>
        <taxon>Mysticeti</taxon>
        <taxon>Balaenopteridae</taxon>
        <taxon>Balaenoptera</taxon>
    </lineage>
</organism>
<gene>
    <name evidence="3" type="ORF">E2I00_011645</name>
</gene>